<evidence type="ECO:0000256" key="2">
    <source>
        <dbReference type="RuleBase" id="RU003749"/>
    </source>
</evidence>
<sequence length="168" mass="18273">MTQQFSRSGVPAYATTRVFAARPRTESLRPAALPDLPTVPPLHPGANDMPALTITTRNHDDGLVITLDGEIDMATEEQFHQAVLDSVGTRPYSRVVLDCARLGFIDSSGLRVLIQSHKIAKEHYTGVFIAAPTDRVARLLHVTRINTRIPVFPTVDAALAAPLESPTL</sequence>
<feature type="domain" description="STAS" evidence="3">
    <location>
        <begin position="52"/>
        <end position="162"/>
    </location>
</feature>
<comment type="caution">
    <text evidence="4">The sequence shown here is derived from an EMBL/GenBank/DDBJ whole genome shotgun (WGS) entry which is preliminary data.</text>
</comment>
<evidence type="ECO:0000313" key="4">
    <source>
        <dbReference type="EMBL" id="MBB6173635.1"/>
    </source>
</evidence>
<comment type="similarity">
    <text evidence="1 2">Belongs to the anti-sigma-factor antagonist family.</text>
</comment>
<gene>
    <name evidence="4" type="ORF">HNR23_003695</name>
</gene>
<reference evidence="4 5" key="1">
    <citation type="submission" date="2020-08" db="EMBL/GenBank/DDBJ databases">
        <title>Sequencing the genomes of 1000 actinobacteria strains.</title>
        <authorList>
            <person name="Klenk H.-P."/>
        </authorList>
    </citation>
    <scope>NUCLEOTIDE SEQUENCE [LARGE SCALE GENOMIC DNA]</scope>
    <source>
        <strain evidence="4 5">DSM 46659</strain>
    </source>
</reference>
<dbReference type="Gene3D" id="3.30.750.24">
    <property type="entry name" value="STAS domain"/>
    <property type="match status" value="1"/>
</dbReference>
<name>A0A7W9YK46_9ACTN</name>
<dbReference type="NCBIfam" id="TIGR00377">
    <property type="entry name" value="ant_ant_sig"/>
    <property type="match status" value="1"/>
</dbReference>
<protein>
    <recommendedName>
        <fullName evidence="2">Anti-sigma factor antagonist</fullName>
    </recommendedName>
</protein>
<evidence type="ECO:0000259" key="3">
    <source>
        <dbReference type="PROSITE" id="PS50801"/>
    </source>
</evidence>
<dbReference type="Pfam" id="PF01740">
    <property type="entry name" value="STAS"/>
    <property type="match status" value="1"/>
</dbReference>
<proteinExistence type="inferred from homology"/>
<dbReference type="CDD" id="cd07043">
    <property type="entry name" value="STAS_anti-anti-sigma_factors"/>
    <property type="match status" value="1"/>
</dbReference>
<dbReference type="InterPro" id="IPR036513">
    <property type="entry name" value="STAS_dom_sf"/>
</dbReference>
<organism evidence="4 5">
    <name type="scientific">Nocardiopsis mwathae</name>
    <dbReference type="NCBI Taxonomy" id="1472723"/>
    <lineage>
        <taxon>Bacteria</taxon>
        <taxon>Bacillati</taxon>
        <taxon>Actinomycetota</taxon>
        <taxon>Actinomycetes</taxon>
        <taxon>Streptosporangiales</taxon>
        <taxon>Nocardiopsidaceae</taxon>
        <taxon>Nocardiopsis</taxon>
    </lineage>
</organism>
<evidence type="ECO:0000313" key="5">
    <source>
        <dbReference type="Proteomes" id="UP000546642"/>
    </source>
</evidence>
<accession>A0A7W9YK46</accession>
<dbReference type="InterPro" id="IPR002645">
    <property type="entry name" value="STAS_dom"/>
</dbReference>
<dbReference type="AlphaFoldDB" id="A0A7W9YK46"/>
<dbReference type="GO" id="GO:0043856">
    <property type="term" value="F:anti-sigma factor antagonist activity"/>
    <property type="evidence" value="ECO:0007669"/>
    <property type="project" value="InterPro"/>
</dbReference>
<dbReference type="Proteomes" id="UP000546642">
    <property type="component" value="Unassembled WGS sequence"/>
</dbReference>
<dbReference type="EMBL" id="JACHDS010000001">
    <property type="protein sequence ID" value="MBB6173635.1"/>
    <property type="molecule type" value="Genomic_DNA"/>
</dbReference>
<dbReference type="RefSeq" id="WP_343070617.1">
    <property type="nucleotide sequence ID" value="NZ_JACHDS010000001.1"/>
</dbReference>
<evidence type="ECO:0000256" key="1">
    <source>
        <dbReference type="ARBA" id="ARBA00009013"/>
    </source>
</evidence>
<dbReference type="PROSITE" id="PS50801">
    <property type="entry name" value="STAS"/>
    <property type="match status" value="1"/>
</dbReference>
<dbReference type="PANTHER" id="PTHR33495">
    <property type="entry name" value="ANTI-SIGMA FACTOR ANTAGONIST TM_1081-RELATED-RELATED"/>
    <property type="match status" value="1"/>
</dbReference>
<keyword evidence="5" id="KW-1185">Reference proteome</keyword>
<dbReference type="SUPFAM" id="SSF52091">
    <property type="entry name" value="SpoIIaa-like"/>
    <property type="match status" value="1"/>
</dbReference>
<dbReference type="InterPro" id="IPR003658">
    <property type="entry name" value="Anti-sigma_ant"/>
</dbReference>
<dbReference type="PANTHER" id="PTHR33495:SF2">
    <property type="entry name" value="ANTI-SIGMA FACTOR ANTAGONIST TM_1081-RELATED"/>
    <property type="match status" value="1"/>
</dbReference>